<dbReference type="Pfam" id="PF00145">
    <property type="entry name" value="DNA_methylase"/>
    <property type="match status" value="1"/>
</dbReference>
<dbReference type="PANTHER" id="PTHR46098:SF1">
    <property type="entry name" value="TRNA (CYTOSINE(38)-C(5))-METHYLTRANSFERASE"/>
    <property type="match status" value="1"/>
</dbReference>
<dbReference type="InterPro" id="IPR050750">
    <property type="entry name" value="C5-MTase"/>
</dbReference>
<evidence type="ECO:0000256" key="1">
    <source>
        <dbReference type="ARBA" id="ARBA00022603"/>
    </source>
</evidence>
<organism evidence="8 9">
    <name type="scientific">Crocosphaera chwakensis CCY0110</name>
    <dbReference type="NCBI Taxonomy" id="391612"/>
    <lineage>
        <taxon>Bacteria</taxon>
        <taxon>Bacillati</taxon>
        <taxon>Cyanobacteriota</taxon>
        <taxon>Cyanophyceae</taxon>
        <taxon>Oscillatoriophycideae</taxon>
        <taxon>Chroococcales</taxon>
        <taxon>Aphanothecaceae</taxon>
        <taxon>Crocosphaera</taxon>
        <taxon>Crocosphaera chwakensis</taxon>
    </lineage>
</organism>
<dbReference type="PROSITE" id="PS00095">
    <property type="entry name" value="C5_MTASE_2"/>
    <property type="match status" value="1"/>
</dbReference>
<dbReference type="GO" id="GO:0009307">
    <property type="term" value="P:DNA restriction-modification system"/>
    <property type="evidence" value="ECO:0007669"/>
    <property type="project" value="UniProtKB-KW"/>
</dbReference>
<dbReference type="OrthoDB" id="9813719at2"/>
<dbReference type="InterPro" id="IPR031303">
    <property type="entry name" value="C5_meth_CS"/>
</dbReference>
<keyword evidence="9" id="KW-1185">Reference proteome</keyword>
<gene>
    <name evidence="8" type="ORF">CY0110_15390</name>
</gene>
<proteinExistence type="inferred from homology"/>
<evidence type="ECO:0000313" key="9">
    <source>
        <dbReference type="Proteomes" id="UP000003781"/>
    </source>
</evidence>
<dbReference type="PROSITE" id="PS00094">
    <property type="entry name" value="C5_MTASE_1"/>
    <property type="match status" value="1"/>
</dbReference>
<dbReference type="InterPro" id="IPR001525">
    <property type="entry name" value="C5_MeTfrase"/>
</dbReference>
<accession>A3IWE3</accession>
<evidence type="ECO:0000256" key="5">
    <source>
        <dbReference type="PROSITE-ProRule" id="PRU01016"/>
    </source>
</evidence>
<evidence type="ECO:0000256" key="2">
    <source>
        <dbReference type="ARBA" id="ARBA00022679"/>
    </source>
</evidence>
<dbReference type="PANTHER" id="PTHR46098">
    <property type="entry name" value="TRNA (CYTOSINE(38)-C(5))-METHYLTRANSFERASE"/>
    <property type="match status" value="1"/>
</dbReference>
<dbReference type="EMBL" id="AAXW01000051">
    <property type="protein sequence ID" value="EAZ89194.1"/>
    <property type="molecule type" value="Genomic_DNA"/>
</dbReference>
<dbReference type="eggNOG" id="COG0270">
    <property type="taxonomic scope" value="Bacteria"/>
</dbReference>
<dbReference type="RefSeq" id="WP_008277699.1">
    <property type="nucleotide sequence ID" value="NZ_AAXW01000051.1"/>
</dbReference>
<dbReference type="GO" id="GO:0003886">
    <property type="term" value="F:DNA (cytosine-5-)-methyltransferase activity"/>
    <property type="evidence" value="ECO:0007669"/>
    <property type="project" value="UniProtKB-EC"/>
</dbReference>
<comment type="catalytic activity">
    <reaction evidence="7">
        <text>a 2'-deoxycytidine in DNA + S-adenosyl-L-methionine = a 5-methyl-2'-deoxycytidine in DNA + S-adenosyl-L-homocysteine + H(+)</text>
        <dbReference type="Rhea" id="RHEA:13681"/>
        <dbReference type="Rhea" id="RHEA-COMP:11369"/>
        <dbReference type="Rhea" id="RHEA-COMP:11370"/>
        <dbReference type="ChEBI" id="CHEBI:15378"/>
        <dbReference type="ChEBI" id="CHEBI:57856"/>
        <dbReference type="ChEBI" id="CHEBI:59789"/>
        <dbReference type="ChEBI" id="CHEBI:85452"/>
        <dbReference type="ChEBI" id="CHEBI:85454"/>
        <dbReference type="EC" id="2.1.1.37"/>
    </reaction>
</comment>
<dbReference type="CDD" id="cd00315">
    <property type="entry name" value="Cyt_C5_DNA_methylase"/>
    <property type="match status" value="1"/>
</dbReference>
<dbReference type="GO" id="GO:0032259">
    <property type="term" value="P:methylation"/>
    <property type="evidence" value="ECO:0007669"/>
    <property type="project" value="UniProtKB-KW"/>
</dbReference>
<dbReference type="AlphaFoldDB" id="A3IWE3"/>
<reference evidence="8 9" key="1">
    <citation type="submission" date="2007-03" db="EMBL/GenBank/DDBJ databases">
        <authorList>
            <person name="Stal L."/>
            <person name="Ferriera S."/>
            <person name="Johnson J."/>
            <person name="Kravitz S."/>
            <person name="Beeson K."/>
            <person name="Sutton G."/>
            <person name="Rogers Y.-H."/>
            <person name="Friedman R."/>
            <person name="Frazier M."/>
            <person name="Venter J.C."/>
        </authorList>
    </citation>
    <scope>NUCLEOTIDE SEQUENCE [LARGE SCALE GENOMIC DNA]</scope>
    <source>
        <strain evidence="8 9">CCY0110</strain>
    </source>
</reference>
<feature type="active site" evidence="5">
    <location>
        <position position="102"/>
    </location>
</feature>
<protein>
    <recommendedName>
        <fullName evidence="7">Cytosine-specific methyltransferase</fullName>
        <ecNumber evidence="7">2.1.1.37</ecNumber>
    </recommendedName>
</protein>
<dbReference type="InterPro" id="IPR029063">
    <property type="entry name" value="SAM-dependent_MTases_sf"/>
</dbReference>
<sequence length="458" mass="53139">MNSQDENKQLELFNPSKPLELTFIQTKFTFIDFFAGIGGFRIPLEKLGGKCLGYSEIDKEAIKVYQQNFISYYNSEELNLGDISKINSLPKNVDLFVGGVPCQPWSVAGKLKGFNDPRGQLWFNVIRLVKDYQPKAFIFENVKGLTTGKNKDKLEYLVNQFEQVNYVVSWKVINSYDFGVPQNRERVFIVGIRKDRKNCHHYQFPKPLKVQIRLLDVLDELKHCQVTEKVKLTPEILFNGNIPPSRNRFQKNDELNDFFTFSDLRNGHTTLHSWDLTKTTAKEKNICLTLLKYRRSKKYGVKDGHPLSFEDLKELIPQLKESDLTKLVNKNILRIINNKYEFVNSKNNSGINGIYRIFLPNSEMIGTLTATGARDFFATVSINADNPEEYKKEFIHKIYKPKKFKQIIAKHCSKLQGFPDWFKFHHKNNIAQKQFGNSLPIPVVYHVGKELIKLLNIN</sequence>
<dbReference type="NCBIfam" id="TIGR00675">
    <property type="entry name" value="dcm"/>
    <property type="match status" value="1"/>
</dbReference>
<comment type="caution">
    <text evidence="8">The sequence shown here is derived from an EMBL/GenBank/DDBJ whole genome shotgun (WGS) entry which is preliminary data.</text>
</comment>
<evidence type="ECO:0000256" key="4">
    <source>
        <dbReference type="ARBA" id="ARBA00022747"/>
    </source>
</evidence>
<dbReference type="PRINTS" id="PR00105">
    <property type="entry name" value="C5METTRFRASE"/>
</dbReference>
<name>A3IWE3_9CHRO</name>
<dbReference type="InterPro" id="IPR018117">
    <property type="entry name" value="C5_DNA_meth_AS"/>
</dbReference>
<keyword evidence="1 5" id="KW-0489">Methyltransferase</keyword>
<evidence type="ECO:0000256" key="3">
    <source>
        <dbReference type="ARBA" id="ARBA00022691"/>
    </source>
</evidence>
<keyword evidence="4" id="KW-0680">Restriction system</keyword>
<dbReference type="Gene3D" id="3.90.120.10">
    <property type="entry name" value="DNA Methylase, subunit A, domain 2"/>
    <property type="match status" value="1"/>
</dbReference>
<evidence type="ECO:0000256" key="6">
    <source>
        <dbReference type="RuleBase" id="RU000416"/>
    </source>
</evidence>
<dbReference type="EC" id="2.1.1.37" evidence="7"/>
<comment type="similarity">
    <text evidence="5 6">Belongs to the class I-like SAM-binding methyltransferase superfamily. C5-methyltransferase family.</text>
</comment>
<dbReference type="Proteomes" id="UP000003781">
    <property type="component" value="Unassembled WGS sequence"/>
</dbReference>
<dbReference type="SUPFAM" id="SSF53335">
    <property type="entry name" value="S-adenosyl-L-methionine-dependent methyltransferases"/>
    <property type="match status" value="1"/>
</dbReference>
<dbReference type="PROSITE" id="PS51679">
    <property type="entry name" value="SAM_MT_C5"/>
    <property type="match status" value="1"/>
</dbReference>
<evidence type="ECO:0000313" key="8">
    <source>
        <dbReference type="EMBL" id="EAZ89194.1"/>
    </source>
</evidence>
<evidence type="ECO:0000256" key="7">
    <source>
        <dbReference type="RuleBase" id="RU000417"/>
    </source>
</evidence>
<keyword evidence="2 5" id="KW-0808">Transferase</keyword>
<dbReference type="REBASE" id="42397">
    <property type="entry name" value="M.CspCCYORF15390P"/>
</dbReference>
<dbReference type="Gene3D" id="3.40.50.150">
    <property type="entry name" value="Vaccinia Virus protein VP39"/>
    <property type="match status" value="1"/>
</dbReference>
<keyword evidence="3 5" id="KW-0949">S-adenosyl-L-methionine</keyword>